<keyword evidence="2" id="KW-1185">Reference proteome</keyword>
<sequence>MNKDEVQRGACCYVTLPAAAGVSRSTSIQFASCELLNKLYKLSVHFLTDYQCSKQCFDRYFKRPSGGNRADRSAGDSESIADVSRSGACVRYRLAVGRSPIGGHLMVLMALLGKRGD</sequence>
<proteinExistence type="predicted"/>
<organism evidence="1 2">
    <name type="scientific">Eumeta variegata</name>
    <name type="common">Bagworm moth</name>
    <name type="synonym">Eumeta japonica</name>
    <dbReference type="NCBI Taxonomy" id="151549"/>
    <lineage>
        <taxon>Eukaryota</taxon>
        <taxon>Metazoa</taxon>
        <taxon>Ecdysozoa</taxon>
        <taxon>Arthropoda</taxon>
        <taxon>Hexapoda</taxon>
        <taxon>Insecta</taxon>
        <taxon>Pterygota</taxon>
        <taxon>Neoptera</taxon>
        <taxon>Endopterygota</taxon>
        <taxon>Lepidoptera</taxon>
        <taxon>Glossata</taxon>
        <taxon>Ditrysia</taxon>
        <taxon>Tineoidea</taxon>
        <taxon>Psychidae</taxon>
        <taxon>Oiketicinae</taxon>
        <taxon>Eumeta</taxon>
    </lineage>
</organism>
<evidence type="ECO:0000313" key="1">
    <source>
        <dbReference type="EMBL" id="GBO99391.1"/>
    </source>
</evidence>
<evidence type="ECO:0000313" key="2">
    <source>
        <dbReference type="Proteomes" id="UP000299102"/>
    </source>
</evidence>
<name>A0A4C1SBC5_EUMVA</name>
<dbReference type="AlphaFoldDB" id="A0A4C1SBC5"/>
<dbReference type="Proteomes" id="UP000299102">
    <property type="component" value="Unassembled WGS sequence"/>
</dbReference>
<accession>A0A4C1SBC5</accession>
<gene>
    <name evidence="1" type="ORF">EVAR_100477_1</name>
</gene>
<protein>
    <submittedName>
        <fullName evidence="1">Uncharacterized protein</fullName>
    </submittedName>
</protein>
<comment type="caution">
    <text evidence="1">The sequence shown here is derived from an EMBL/GenBank/DDBJ whole genome shotgun (WGS) entry which is preliminary data.</text>
</comment>
<reference evidence="1 2" key="1">
    <citation type="journal article" date="2019" name="Commun. Biol.">
        <title>The bagworm genome reveals a unique fibroin gene that provides high tensile strength.</title>
        <authorList>
            <person name="Kono N."/>
            <person name="Nakamura H."/>
            <person name="Ohtoshi R."/>
            <person name="Tomita M."/>
            <person name="Numata K."/>
            <person name="Arakawa K."/>
        </authorList>
    </citation>
    <scope>NUCLEOTIDE SEQUENCE [LARGE SCALE GENOMIC DNA]</scope>
</reference>
<dbReference type="EMBL" id="BGZK01003270">
    <property type="protein sequence ID" value="GBO99391.1"/>
    <property type="molecule type" value="Genomic_DNA"/>
</dbReference>